<feature type="repeat" description="PPR" evidence="3">
    <location>
        <begin position="320"/>
        <end position="354"/>
    </location>
</feature>
<feature type="repeat" description="PPR" evidence="3">
    <location>
        <begin position="601"/>
        <end position="635"/>
    </location>
</feature>
<keyword evidence="6" id="KW-1185">Reference proteome</keyword>
<evidence type="ECO:0000256" key="2">
    <source>
        <dbReference type="ARBA" id="ARBA00022737"/>
    </source>
</evidence>
<proteinExistence type="inferred from homology"/>
<feature type="repeat" description="PPR" evidence="3">
    <location>
        <begin position="284"/>
        <end position="314"/>
    </location>
</feature>
<feature type="repeat" description="PPR" evidence="3">
    <location>
        <begin position="530"/>
        <end position="564"/>
    </location>
</feature>
<dbReference type="PANTHER" id="PTHR47938:SF46">
    <property type="entry name" value="PENTACOTRIPEPTIDE-REPEAT REGION OF PRORP DOMAIN-CONTAINING PROTEIN"/>
    <property type="match status" value="1"/>
</dbReference>
<dbReference type="Pfam" id="PF12854">
    <property type="entry name" value="PPR_1"/>
    <property type="match status" value="2"/>
</dbReference>
<sequence length="686" mass="76715">MPMLIRRPLLNYSAILRVANDLRYGVPLRHETSALPFLHQRNFTYVSTDDSDSESDSSHSQPPSLKRPLKGCLEKARTLDESLLHFNELDPSLKRTRICKDLLMGLLKSGRIDDARRVLDQMLEPDSEFPPDNFIGEVVFGELVKRDRPGKGFADEEIVGLVIKLGERGVFPDTFKLTQMISKLCGKWKNSVAWELLHAVMKLGGTVEAVSCNALLSGLGRERDIPKMNKLLAEMEERKIYPSVITFGILINHLCKSRRIDEALGVFDKLRGKGEKNRIGVEPDVVLYNTLINGLCKVGREDDGLSLLEEMKNEKKNRPNTVTYNCLIDGFCKAGNIDKARELFNLMNEEQVLPNVVTLNTLVDGMCKIGRVYSAVEFFNEMKGKGLKGNAVTYTALISAFCGVNNIDKAMQYFDEMLSSGCSPDAIVFYSLISGLTIAGRMDDASVVVSLLKRAGFGLDRACYNVLISGFCKKKKLERVYEMLNEMEETGVKPDSVTYNTLVSYLGKAGDFATASKMMKKMIKEGLKPSVVTYGAVIHAYCLKKNIDEAMKIFEEMCSTSTVPPSTVIYNILIDALCKNNDVEKALSLMNDMKVKGVRPNTTTYNAILKGVRDKRMLPEAFELMDRMVEDVCSPDYVTMEILTEWLSAIGETEKLKLFVEGYRVSSNPSSLQTSLCSRLELSQND</sequence>
<keyword evidence="2" id="KW-0677">Repeat</keyword>
<dbReference type="Proteomes" id="UP001157006">
    <property type="component" value="Chromosome 6"/>
</dbReference>
<feature type="repeat" description="PPR" evidence="3">
    <location>
        <begin position="208"/>
        <end position="242"/>
    </location>
</feature>
<dbReference type="AlphaFoldDB" id="A0AAV1BBY9"/>
<dbReference type="SUPFAM" id="SSF81901">
    <property type="entry name" value="HCP-like"/>
    <property type="match status" value="1"/>
</dbReference>
<evidence type="ECO:0000313" key="6">
    <source>
        <dbReference type="Proteomes" id="UP001157006"/>
    </source>
</evidence>
<evidence type="ECO:0000313" key="5">
    <source>
        <dbReference type="EMBL" id="CAI8619976.1"/>
    </source>
</evidence>
<accession>A0AAV1BBY9</accession>
<evidence type="ECO:0000256" key="3">
    <source>
        <dbReference type="PROSITE-ProRule" id="PRU00708"/>
    </source>
</evidence>
<comment type="similarity">
    <text evidence="1">Belongs to the PPR family. P subfamily.</text>
</comment>
<feature type="repeat" description="PPR" evidence="3">
    <location>
        <begin position="460"/>
        <end position="494"/>
    </location>
</feature>
<dbReference type="Pfam" id="PF13041">
    <property type="entry name" value="PPR_2"/>
    <property type="match status" value="5"/>
</dbReference>
<evidence type="ECO:0008006" key="7">
    <source>
        <dbReference type="Google" id="ProtNLM"/>
    </source>
</evidence>
<organism evidence="5 6">
    <name type="scientific">Vicia faba</name>
    <name type="common">Broad bean</name>
    <name type="synonym">Faba vulgaris</name>
    <dbReference type="NCBI Taxonomy" id="3906"/>
    <lineage>
        <taxon>Eukaryota</taxon>
        <taxon>Viridiplantae</taxon>
        <taxon>Streptophyta</taxon>
        <taxon>Embryophyta</taxon>
        <taxon>Tracheophyta</taxon>
        <taxon>Spermatophyta</taxon>
        <taxon>Magnoliopsida</taxon>
        <taxon>eudicotyledons</taxon>
        <taxon>Gunneridae</taxon>
        <taxon>Pentapetalae</taxon>
        <taxon>rosids</taxon>
        <taxon>fabids</taxon>
        <taxon>Fabales</taxon>
        <taxon>Fabaceae</taxon>
        <taxon>Papilionoideae</taxon>
        <taxon>50 kb inversion clade</taxon>
        <taxon>NPAAA clade</taxon>
        <taxon>Hologalegina</taxon>
        <taxon>IRL clade</taxon>
        <taxon>Fabeae</taxon>
        <taxon>Vicia</taxon>
    </lineage>
</organism>
<dbReference type="NCBIfam" id="TIGR00756">
    <property type="entry name" value="PPR"/>
    <property type="match status" value="11"/>
</dbReference>
<reference evidence="5 6" key="1">
    <citation type="submission" date="2023-01" db="EMBL/GenBank/DDBJ databases">
        <authorList>
            <person name="Kreplak J."/>
        </authorList>
    </citation>
    <scope>NUCLEOTIDE SEQUENCE [LARGE SCALE GENOMIC DNA]</scope>
</reference>
<dbReference type="PROSITE" id="PS51375">
    <property type="entry name" value="PPR"/>
    <property type="match status" value="11"/>
</dbReference>
<name>A0AAV1BBY9_VICFA</name>
<feature type="repeat" description="PPR" evidence="3">
    <location>
        <begin position="495"/>
        <end position="529"/>
    </location>
</feature>
<feature type="repeat" description="PPR" evidence="3">
    <location>
        <begin position="390"/>
        <end position="424"/>
    </location>
</feature>
<dbReference type="PANTHER" id="PTHR47938">
    <property type="entry name" value="RESPIRATORY COMPLEX I CHAPERONE (CIA84), PUTATIVE (AFU_ORTHOLOGUE AFUA_2G06020)-RELATED"/>
    <property type="match status" value="1"/>
</dbReference>
<gene>
    <name evidence="5" type="ORF">VFH_VI196960</name>
</gene>
<feature type="repeat" description="PPR" evidence="3">
    <location>
        <begin position="566"/>
        <end position="600"/>
    </location>
</feature>
<dbReference type="GO" id="GO:0003729">
    <property type="term" value="F:mRNA binding"/>
    <property type="evidence" value="ECO:0007669"/>
    <property type="project" value="TreeGrafter"/>
</dbReference>
<dbReference type="Gene3D" id="1.25.40.10">
    <property type="entry name" value="Tetratricopeptide repeat domain"/>
    <property type="match status" value="7"/>
</dbReference>
<protein>
    <recommendedName>
        <fullName evidence="7">Pentatricopeptide repeat-containing protein</fullName>
    </recommendedName>
</protein>
<dbReference type="InterPro" id="IPR002885">
    <property type="entry name" value="PPR_rpt"/>
</dbReference>
<feature type="repeat" description="PPR" evidence="3">
    <location>
        <begin position="355"/>
        <end position="389"/>
    </location>
</feature>
<evidence type="ECO:0000256" key="1">
    <source>
        <dbReference type="ARBA" id="ARBA00007626"/>
    </source>
</evidence>
<dbReference type="Pfam" id="PF01535">
    <property type="entry name" value="PPR"/>
    <property type="match status" value="1"/>
</dbReference>
<feature type="region of interest" description="Disordered" evidence="4">
    <location>
        <begin position="48"/>
        <end position="70"/>
    </location>
</feature>
<dbReference type="EMBL" id="OX451741">
    <property type="protein sequence ID" value="CAI8619976.1"/>
    <property type="molecule type" value="Genomic_DNA"/>
</dbReference>
<feature type="repeat" description="PPR" evidence="3">
    <location>
        <begin position="243"/>
        <end position="277"/>
    </location>
</feature>
<evidence type="ECO:0000256" key="4">
    <source>
        <dbReference type="SAM" id="MobiDB-lite"/>
    </source>
</evidence>
<dbReference type="InterPro" id="IPR011990">
    <property type="entry name" value="TPR-like_helical_dom_sf"/>
</dbReference>